<reference evidence="1" key="1">
    <citation type="journal article" date="2016" name="Sci. Rep.">
        <title>Molecular characterization of firefly nuptial gifts: a multi-omics approach sheds light on postcopulatory sexual selection.</title>
        <authorList>
            <person name="Al-Wathiqui N."/>
            <person name="Fallon T.R."/>
            <person name="South A."/>
            <person name="Weng J.K."/>
            <person name="Lewis S.M."/>
        </authorList>
    </citation>
    <scope>NUCLEOTIDE SEQUENCE</scope>
</reference>
<accession>A0A1Y1M6W7</accession>
<sequence length="106" mass="12561">MPSSHRVKKARQVKSNVKTMLICFFNAKRIVHSEFVPKGQSVTQVFYLEVVKRLRNSVRRKRPKMWQSDDWFFHHDNAPANTAVSFLWKETACLSRPTHPIYSTWL</sequence>
<organism evidence="1">
    <name type="scientific">Photinus pyralis</name>
    <name type="common">Common eastern firefly</name>
    <name type="synonym">Lampyris pyralis</name>
    <dbReference type="NCBI Taxonomy" id="7054"/>
    <lineage>
        <taxon>Eukaryota</taxon>
        <taxon>Metazoa</taxon>
        <taxon>Ecdysozoa</taxon>
        <taxon>Arthropoda</taxon>
        <taxon>Hexapoda</taxon>
        <taxon>Insecta</taxon>
        <taxon>Pterygota</taxon>
        <taxon>Neoptera</taxon>
        <taxon>Endopterygota</taxon>
        <taxon>Coleoptera</taxon>
        <taxon>Polyphaga</taxon>
        <taxon>Elateriformia</taxon>
        <taxon>Elateroidea</taxon>
        <taxon>Lampyridae</taxon>
        <taxon>Lampyrinae</taxon>
        <taxon>Photinus</taxon>
    </lineage>
</organism>
<dbReference type="GO" id="GO:0003676">
    <property type="term" value="F:nucleic acid binding"/>
    <property type="evidence" value="ECO:0007669"/>
    <property type="project" value="InterPro"/>
</dbReference>
<dbReference type="InterPro" id="IPR001888">
    <property type="entry name" value="Transposase_1"/>
</dbReference>
<evidence type="ECO:0000313" key="1">
    <source>
        <dbReference type="EMBL" id="JAV81464.1"/>
    </source>
</evidence>
<evidence type="ECO:0008006" key="2">
    <source>
        <dbReference type="Google" id="ProtNLM"/>
    </source>
</evidence>
<dbReference type="EMBL" id="GEZM01038972">
    <property type="protein sequence ID" value="JAV81464.1"/>
    <property type="molecule type" value="Transcribed_RNA"/>
</dbReference>
<dbReference type="InterPro" id="IPR036397">
    <property type="entry name" value="RNaseH_sf"/>
</dbReference>
<name>A0A1Y1M6W7_PHOPY</name>
<proteinExistence type="predicted"/>
<dbReference type="AlphaFoldDB" id="A0A1Y1M6W7"/>
<protein>
    <recommendedName>
        <fullName evidence="2">Mariner Mos1 transposase</fullName>
    </recommendedName>
</protein>
<dbReference type="Pfam" id="PF01359">
    <property type="entry name" value="Transposase_1"/>
    <property type="match status" value="1"/>
</dbReference>
<dbReference type="Gene3D" id="3.30.420.10">
    <property type="entry name" value="Ribonuclease H-like superfamily/Ribonuclease H"/>
    <property type="match status" value="1"/>
</dbReference>